<gene>
    <name evidence="2" type="ORF">PSNMU_V1.4_AUG-EV-PASAV3_0116280</name>
</gene>
<organism evidence="2 3">
    <name type="scientific">Pseudo-nitzschia multistriata</name>
    <dbReference type="NCBI Taxonomy" id="183589"/>
    <lineage>
        <taxon>Eukaryota</taxon>
        <taxon>Sar</taxon>
        <taxon>Stramenopiles</taxon>
        <taxon>Ochrophyta</taxon>
        <taxon>Bacillariophyta</taxon>
        <taxon>Bacillariophyceae</taxon>
        <taxon>Bacillariophycidae</taxon>
        <taxon>Bacillariales</taxon>
        <taxon>Bacillariaceae</taxon>
        <taxon>Pseudo-nitzschia</taxon>
    </lineage>
</organism>
<dbReference type="OrthoDB" id="203803at2759"/>
<keyword evidence="3" id="KW-1185">Reference proteome</keyword>
<reference evidence="2 3" key="1">
    <citation type="submission" date="2019-01" db="EMBL/GenBank/DDBJ databases">
        <authorList>
            <person name="Ferrante I. M."/>
        </authorList>
    </citation>
    <scope>NUCLEOTIDE SEQUENCE [LARGE SCALE GENOMIC DNA]</scope>
    <source>
        <strain evidence="2 3">B856</strain>
    </source>
</reference>
<evidence type="ECO:0000313" key="3">
    <source>
        <dbReference type="Proteomes" id="UP000291116"/>
    </source>
</evidence>
<sequence length="144" mass="16066">MDHSLSDGSGDEDLPLSHPARIGEFGSKNDKNRGGWGESMELAHQREAGRRVTAGAPETVVAVDLSQFRNTEVGRGYQARHVVRQRSAAIETTKTTTVNDRVHLPRARDSERPVKQEPLDKEDLLRNEGLRLFRKEIESILASP</sequence>
<evidence type="ECO:0000313" key="2">
    <source>
        <dbReference type="EMBL" id="VEU44472.1"/>
    </source>
</evidence>
<feature type="compositionally biased region" description="Basic and acidic residues" evidence="1">
    <location>
        <begin position="41"/>
        <end position="50"/>
    </location>
</feature>
<dbReference type="EMBL" id="CAACVS010000647">
    <property type="protein sequence ID" value="VEU44472.1"/>
    <property type="molecule type" value="Genomic_DNA"/>
</dbReference>
<proteinExistence type="predicted"/>
<evidence type="ECO:0000256" key="1">
    <source>
        <dbReference type="SAM" id="MobiDB-lite"/>
    </source>
</evidence>
<name>A0A448ZQZ5_9STRA</name>
<protein>
    <submittedName>
        <fullName evidence="2">Uncharacterized protein</fullName>
    </submittedName>
</protein>
<dbReference type="AlphaFoldDB" id="A0A448ZQZ5"/>
<dbReference type="Proteomes" id="UP000291116">
    <property type="component" value="Unassembled WGS sequence"/>
</dbReference>
<accession>A0A448ZQZ5</accession>
<feature type="region of interest" description="Disordered" evidence="1">
    <location>
        <begin position="1"/>
        <end position="53"/>
    </location>
</feature>